<evidence type="ECO:0000313" key="5">
    <source>
        <dbReference type="EMBL" id="MEQ2370840.1"/>
    </source>
</evidence>
<comment type="caution">
    <text evidence="5">The sequence shown here is derived from an EMBL/GenBank/DDBJ whole genome shotgun (WGS) entry which is preliminary data.</text>
</comment>
<dbReference type="EC" id="4.3.2.3" evidence="5"/>
<comment type="catalytic activity">
    <reaction evidence="4">
        <text>(S)-ureidoglycolate = urea + glyoxylate</text>
        <dbReference type="Rhea" id="RHEA:11304"/>
        <dbReference type="ChEBI" id="CHEBI:16199"/>
        <dbReference type="ChEBI" id="CHEBI:36655"/>
        <dbReference type="ChEBI" id="CHEBI:57296"/>
        <dbReference type="EC" id="4.3.2.3"/>
    </reaction>
</comment>
<keyword evidence="6" id="KW-1185">Reference proteome</keyword>
<accession>A0ABV1BGD8</accession>
<keyword evidence="2" id="KW-0659">Purine metabolism</keyword>
<name>A0ABV1BGD8_9FIRM</name>
<dbReference type="Pfam" id="PF04115">
    <property type="entry name" value="Ureidogly_lyase"/>
    <property type="match status" value="1"/>
</dbReference>
<proteinExistence type="predicted"/>
<dbReference type="SUPFAM" id="SSF51182">
    <property type="entry name" value="RmlC-like cupins"/>
    <property type="match status" value="1"/>
</dbReference>
<organism evidence="5 6">
    <name type="scientific">Blautia aquisgranensis</name>
    <dbReference type="NCBI Taxonomy" id="3133153"/>
    <lineage>
        <taxon>Bacteria</taxon>
        <taxon>Bacillati</taxon>
        <taxon>Bacillota</taxon>
        <taxon>Clostridia</taxon>
        <taxon>Lachnospirales</taxon>
        <taxon>Lachnospiraceae</taxon>
        <taxon>Blautia</taxon>
    </lineage>
</organism>
<evidence type="ECO:0000256" key="1">
    <source>
        <dbReference type="ARBA" id="ARBA00011738"/>
    </source>
</evidence>
<sequence>MREVKAVKITKEEFAPYGTFCDMTHPEGYPLEGEIHKFYPDRISGTAMGSMGFSPIEVKKDDRIVKCAEYHTTTWEGIVALDDDMIIHVAPASAGTPVPQLAKAFIIPKGCMVKINAAIWHLCPLPVNNEVLHAMIILPECTYANDCTVVEFEEKDWFRIVTE</sequence>
<comment type="subunit">
    <text evidence="1">Homodimer.</text>
</comment>
<gene>
    <name evidence="5" type="ORF">WMO28_07770</name>
</gene>
<evidence type="ECO:0000313" key="6">
    <source>
        <dbReference type="Proteomes" id="UP001473063"/>
    </source>
</evidence>
<dbReference type="Gene3D" id="2.60.120.480">
    <property type="entry name" value="Ureidoglycolate hydrolase"/>
    <property type="match status" value="1"/>
</dbReference>
<dbReference type="InterPro" id="IPR007247">
    <property type="entry name" value="Ureidogly_lyase"/>
</dbReference>
<dbReference type="InterPro" id="IPR011051">
    <property type="entry name" value="RmlC_Cupin_sf"/>
</dbReference>
<evidence type="ECO:0000256" key="2">
    <source>
        <dbReference type="ARBA" id="ARBA00022631"/>
    </source>
</evidence>
<dbReference type="GO" id="GO:0050385">
    <property type="term" value="F:ureidoglycolate lyase activity"/>
    <property type="evidence" value="ECO:0007669"/>
    <property type="project" value="UniProtKB-EC"/>
</dbReference>
<dbReference type="EMBL" id="JBBMEJ010000007">
    <property type="protein sequence ID" value="MEQ2370840.1"/>
    <property type="molecule type" value="Genomic_DNA"/>
</dbReference>
<dbReference type="InterPro" id="IPR024060">
    <property type="entry name" value="Ureidoglycolate_lyase_dom_sf"/>
</dbReference>
<protein>
    <submittedName>
        <fullName evidence="5">Ureidoglycolate lyase</fullName>
        <ecNumber evidence="5">4.3.2.3</ecNumber>
    </submittedName>
</protein>
<reference evidence="5 6" key="1">
    <citation type="submission" date="2024-03" db="EMBL/GenBank/DDBJ databases">
        <title>Human intestinal bacterial collection.</title>
        <authorList>
            <person name="Pauvert C."/>
            <person name="Hitch T.C.A."/>
            <person name="Clavel T."/>
        </authorList>
    </citation>
    <scope>NUCLEOTIDE SEQUENCE [LARGE SCALE GENOMIC DNA]</scope>
    <source>
        <strain evidence="5 6">CLA-JM-H16</strain>
    </source>
</reference>
<dbReference type="Proteomes" id="UP001473063">
    <property type="component" value="Unassembled WGS sequence"/>
</dbReference>
<keyword evidence="3 5" id="KW-0456">Lyase</keyword>
<evidence type="ECO:0000256" key="4">
    <source>
        <dbReference type="ARBA" id="ARBA00047684"/>
    </source>
</evidence>
<dbReference type="RefSeq" id="WP_349056594.1">
    <property type="nucleotide sequence ID" value="NZ_JBBMEJ010000007.1"/>
</dbReference>
<evidence type="ECO:0000256" key="3">
    <source>
        <dbReference type="ARBA" id="ARBA00023239"/>
    </source>
</evidence>